<protein>
    <recommendedName>
        <fullName evidence="2">Methyltransferase domain-containing protein</fullName>
    </recommendedName>
</protein>
<dbReference type="PANTHER" id="PTHR32026">
    <property type="entry name" value="METHYLTRANSFERASE-LIKE PROTEIN 24"/>
    <property type="match status" value="1"/>
</dbReference>
<feature type="domain" description="Methyltransferase" evidence="2">
    <location>
        <begin position="96"/>
        <end position="269"/>
    </location>
</feature>
<reference evidence="3 4" key="1">
    <citation type="journal article" date="2023" name="Sci. Data">
        <title>Genome assembly of the Korean intertidal mud-creeper Batillaria attramentaria.</title>
        <authorList>
            <person name="Patra A.K."/>
            <person name="Ho P.T."/>
            <person name="Jun S."/>
            <person name="Lee S.J."/>
            <person name="Kim Y."/>
            <person name="Won Y.J."/>
        </authorList>
    </citation>
    <scope>NUCLEOTIDE SEQUENCE [LARGE SCALE GENOMIC DNA]</scope>
    <source>
        <strain evidence="3">Wonlab-2016</strain>
    </source>
</reference>
<evidence type="ECO:0000259" key="2">
    <source>
        <dbReference type="Pfam" id="PF13383"/>
    </source>
</evidence>
<keyword evidence="1" id="KW-0812">Transmembrane</keyword>
<evidence type="ECO:0000256" key="1">
    <source>
        <dbReference type="SAM" id="Phobius"/>
    </source>
</evidence>
<evidence type="ECO:0000313" key="3">
    <source>
        <dbReference type="EMBL" id="KAK7482162.1"/>
    </source>
</evidence>
<dbReference type="Proteomes" id="UP001519460">
    <property type="component" value="Unassembled WGS sequence"/>
</dbReference>
<dbReference type="EMBL" id="JACVVK020000250">
    <property type="protein sequence ID" value="KAK7482162.1"/>
    <property type="molecule type" value="Genomic_DNA"/>
</dbReference>
<proteinExistence type="predicted"/>
<name>A0ABD0K5Q4_9CAEN</name>
<dbReference type="InterPro" id="IPR025714">
    <property type="entry name" value="Methyltranfer_dom"/>
</dbReference>
<keyword evidence="1" id="KW-1133">Transmembrane helix</keyword>
<sequence>MPRLRRRHCFFLCSILTVFFLFTYFLLYTGMTSRRPPEYVMPLPKMDPEFFGVGLPQVTEKPKPRATVFIPQLHVKTLPQPVVTLNMTEAEAEANFFRYLENKDVRCNNDVRLGHPHDGGWNVCLSPPFSLIRPCVVMSFGIGRDWQFDDSVSKIYGCKVLAYDPSILEMNSKRSNLIEFKRIGIGPRNEQNTAGWELRTLGTLIRDEGLEGKIINYLKIDIEYSEWEVLKSIYRENALRNVQQLGFEMHSRELFRVSQIDMPTTKEDFVRMYDILRPLEEKFNFRKFNYRRNPFGNYKSNITGKSRSCCYELHYLNMNFVNASEHVIFHERDSKLFH</sequence>
<dbReference type="Pfam" id="PF13383">
    <property type="entry name" value="Methyltransf_22"/>
    <property type="match status" value="1"/>
</dbReference>
<dbReference type="InterPro" id="IPR026913">
    <property type="entry name" value="METTL24"/>
</dbReference>
<dbReference type="PANTHER" id="PTHR32026:SF10">
    <property type="entry name" value="METHYLTRANSFERASE-LIKE PROTEIN 24-RELATED"/>
    <property type="match status" value="1"/>
</dbReference>
<keyword evidence="1" id="KW-0472">Membrane</keyword>
<feature type="transmembrane region" description="Helical" evidence="1">
    <location>
        <begin position="9"/>
        <end position="28"/>
    </location>
</feature>
<accession>A0ABD0K5Q4</accession>
<keyword evidence="4" id="KW-1185">Reference proteome</keyword>
<dbReference type="AlphaFoldDB" id="A0ABD0K5Q4"/>
<organism evidence="3 4">
    <name type="scientific">Batillaria attramentaria</name>
    <dbReference type="NCBI Taxonomy" id="370345"/>
    <lineage>
        <taxon>Eukaryota</taxon>
        <taxon>Metazoa</taxon>
        <taxon>Spiralia</taxon>
        <taxon>Lophotrochozoa</taxon>
        <taxon>Mollusca</taxon>
        <taxon>Gastropoda</taxon>
        <taxon>Caenogastropoda</taxon>
        <taxon>Sorbeoconcha</taxon>
        <taxon>Cerithioidea</taxon>
        <taxon>Batillariidae</taxon>
        <taxon>Batillaria</taxon>
    </lineage>
</organism>
<comment type="caution">
    <text evidence="3">The sequence shown here is derived from an EMBL/GenBank/DDBJ whole genome shotgun (WGS) entry which is preliminary data.</text>
</comment>
<gene>
    <name evidence="3" type="ORF">BaRGS_00026627</name>
</gene>
<evidence type="ECO:0000313" key="4">
    <source>
        <dbReference type="Proteomes" id="UP001519460"/>
    </source>
</evidence>